<feature type="compositionally biased region" description="Acidic residues" evidence="8">
    <location>
        <begin position="434"/>
        <end position="458"/>
    </location>
</feature>
<dbReference type="InterPro" id="IPR019775">
    <property type="entry name" value="WD40_repeat_CS"/>
</dbReference>
<evidence type="ECO:0000256" key="4">
    <source>
        <dbReference type="ARBA" id="ARBA00022860"/>
    </source>
</evidence>
<dbReference type="InterPro" id="IPR036322">
    <property type="entry name" value="WD40_repeat_dom_sf"/>
</dbReference>
<dbReference type="InterPro" id="IPR015943">
    <property type="entry name" value="WD40/YVTN_repeat-like_dom_sf"/>
</dbReference>
<dbReference type="InterPro" id="IPR001680">
    <property type="entry name" value="WD40_rpt"/>
</dbReference>
<evidence type="ECO:0000259" key="9">
    <source>
        <dbReference type="Pfam" id="PF08232"/>
    </source>
</evidence>
<feature type="region of interest" description="Disordered" evidence="8">
    <location>
        <begin position="1"/>
        <end position="49"/>
    </location>
</feature>
<keyword evidence="5 7" id="KW-0175">Coiled coil</keyword>
<dbReference type="OrthoDB" id="727118at2759"/>
<dbReference type="PROSITE" id="PS50082">
    <property type="entry name" value="WD_REPEATS_2"/>
    <property type="match status" value="5"/>
</dbReference>
<dbReference type="EMBL" id="KQ085987">
    <property type="protein sequence ID" value="KLO12014.1"/>
    <property type="molecule type" value="Genomic_DNA"/>
</dbReference>
<dbReference type="InterPro" id="IPR013258">
    <property type="entry name" value="Striatin_N"/>
</dbReference>
<evidence type="ECO:0000313" key="11">
    <source>
        <dbReference type="Proteomes" id="UP000053477"/>
    </source>
</evidence>
<keyword evidence="4" id="KW-0112">Calmodulin-binding</keyword>
<dbReference type="PANTHER" id="PTHR15653">
    <property type="entry name" value="STRIATIN"/>
    <property type="match status" value="1"/>
</dbReference>
<gene>
    <name evidence="10" type="ORF">SCHPADRAFT_854512</name>
</gene>
<dbReference type="SMART" id="SM00320">
    <property type="entry name" value="WD40"/>
    <property type="match status" value="6"/>
</dbReference>
<dbReference type="CDD" id="cd00200">
    <property type="entry name" value="WD40"/>
    <property type="match status" value="1"/>
</dbReference>
<dbReference type="Pfam" id="PF08232">
    <property type="entry name" value="Striatin"/>
    <property type="match status" value="1"/>
</dbReference>
<name>A0A0H2RJI6_9AGAM</name>
<evidence type="ECO:0000256" key="7">
    <source>
        <dbReference type="SAM" id="Coils"/>
    </source>
</evidence>
<dbReference type="Gene3D" id="1.20.5.300">
    <property type="match status" value="1"/>
</dbReference>
<dbReference type="PROSITE" id="PS50294">
    <property type="entry name" value="WD_REPEATS_REGION"/>
    <property type="match status" value="5"/>
</dbReference>
<feature type="region of interest" description="Disordered" evidence="8">
    <location>
        <begin position="120"/>
        <end position="160"/>
    </location>
</feature>
<feature type="region of interest" description="Disordered" evidence="8">
    <location>
        <begin position="277"/>
        <end position="400"/>
    </location>
</feature>
<dbReference type="InterPro" id="IPR051488">
    <property type="entry name" value="WD_repeat_striatin"/>
</dbReference>
<dbReference type="SUPFAM" id="SSF50978">
    <property type="entry name" value="WD40 repeat-like"/>
    <property type="match status" value="1"/>
</dbReference>
<feature type="compositionally biased region" description="Low complexity" evidence="8">
    <location>
        <begin position="1"/>
        <end position="36"/>
    </location>
</feature>
<evidence type="ECO:0000256" key="5">
    <source>
        <dbReference type="ARBA" id="ARBA00023054"/>
    </source>
</evidence>
<feature type="repeat" description="WD" evidence="6">
    <location>
        <begin position="577"/>
        <end position="611"/>
    </location>
</feature>
<feature type="region of interest" description="Disordered" evidence="8">
    <location>
        <begin position="430"/>
        <end position="458"/>
    </location>
</feature>
<dbReference type="GO" id="GO:0005516">
    <property type="term" value="F:calmodulin binding"/>
    <property type="evidence" value="ECO:0007669"/>
    <property type="project" value="UniProtKB-KW"/>
</dbReference>
<dbReference type="InParanoid" id="A0A0H2RJI6"/>
<reference evidence="10 11" key="1">
    <citation type="submission" date="2015-04" db="EMBL/GenBank/DDBJ databases">
        <title>Complete genome sequence of Schizopora paradoxa KUC8140, a cosmopolitan wood degrader in East Asia.</title>
        <authorList>
            <consortium name="DOE Joint Genome Institute"/>
            <person name="Min B."/>
            <person name="Park H."/>
            <person name="Jang Y."/>
            <person name="Kim J.-J."/>
            <person name="Kim K.H."/>
            <person name="Pangilinan J."/>
            <person name="Lipzen A."/>
            <person name="Riley R."/>
            <person name="Grigoriev I.V."/>
            <person name="Spatafora J.W."/>
            <person name="Choi I.-G."/>
        </authorList>
    </citation>
    <scope>NUCLEOTIDE SEQUENCE [LARGE SCALE GENOMIC DNA]</scope>
    <source>
        <strain evidence="10 11">KUC8140</strain>
    </source>
</reference>
<dbReference type="AlphaFoldDB" id="A0A0H2RJI6"/>
<feature type="compositionally biased region" description="Basic and acidic residues" evidence="8">
    <location>
        <begin position="210"/>
        <end position="221"/>
    </location>
</feature>
<feature type="coiled-coil region" evidence="7">
    <location>
        <begin position="62"/>
        <end position="96"/>
    </location>
</feature>
<sequence>MLGNLAAHQGQAQQQGHSAQQNQQQQQGQNQIQQPGQAPPPPPLNGQDLNLSNILHYLQLEWRRYERERNEWEIERAEMRARIALLEGERRSFENTRMDLLRRIKMLEFALRMERSKQLNQSVGQMPIPSKANLVQGQVKDDNKEGSSSSSPRSEDVHLPSENRLSIASISALPNGAAVHGQKDRPHTWAGANWPASSSTTAATLGKPALGRDPKSRARSKDYLKQCLQEISYLTSPQAMNPLPNRPLLSTNPALPLTLPNVPSFDQMAYNGRPRKIVPEVGKDFPPLNGMPLMAGPQTAPPSSSQVPLLERDSRPNPSQGISLLPTPGQQSQPNPAIATLQAQQQQQSQSQSASSAQQQPPLSIQTIQQQFQSESPSDLKEGSGESSEPQLQTAIFRPGREWKEELERVRLEKASQQGGVLSGALAWDSVPKEEEDEAKEEEQEIEEEETASAISEEDNNLWRPRRTLRNHLDAVRAIAFHPKDLCLASGGDDFSVKIWRMDVAGLAASSSKATTDIEPQLTLRGHTAPITALAHSPSKRLIYSASLDASIRVWVLPPASHTTYAPFDNSRSHGELIGHSAAVWGLALFGDEKLLVSCGAEGLVYVWDVSAQSGLGPVMLRWGYYGLDSEEEHQDGPNPGATVLEAIKPDIKKVAVGYQNGVVKIFVVDTGKEVVSLGSEEGPDMSNSQVNAITSHPTMPMLVTGHEDKHIRVWDIATGQCTHSMLAHLDAVTSLSIDAAGFSMVSGGHDCSLRFWDLLGSRACIQETTNHREKGREGVLAVEFHSHLPFMASAGADGVLKLYASS</sequence>
<feature type="compositionally biased region" description="Polar residues" evidence="8">
    <location>
        <begin position="316"/>
        <end position="335"/>
    </location>
</feature>
<dbReference type="FunCoup" id="A0A0H2RJI6">
    <property type="interactions" value="134"/>
</dbReference>
<feature type="compositionally biased region" description="Polar residues" evidence="8">
    <location>
        <begin position="385"/>
        <end position="394"/>
    </location>
</feature>
<dbReference type="Pfam" id="PF00400">
    <property type="entry name" value="WD40"/>
    <property type="match status" value="6"/>
</dbReference>
<comment type="similarity">
    <text evidence="1">Belongs to the WD repeat striatin family.</text>
</comment>
<dbReference type="STRING" id="27342.A0A0H2RJI6"/>
<feature type="region of interest" description="Disordered" evidence="8">
    <location>
        <begin position="176"/>
        <end position="221"/>
    </location>
</feature>
<feature type="compositionally biased region" description="Low complexity" evidence="8">
    <location>
        <begin position="342"/>
        <end position="360"/>
    </location>
</feature>
<evidence type="ECO:0000313" key="10">
    <source>
        <dbReference type="EMBL" id="KLO12014.1"/>
    </source>
</evidence>
<dbReference type="PRINTS" id="PR00320">
    <property type="entry name" value="GPROTEINBRPT"/>
</dbReference>
<feature type="domain" description="Striatin N-terminal" evidence="9">
    <location>
        <begin position="50"/>
        <end position="238"/>
    </location>
</feature>
<evidence type="ECO:0000256" key="2">
    <source>
        <dbReference type="ARBA" id="ARBA00022574"/>
    </source>
</evidence>
<dbReference type="InterPro" id="IPR020472">
    <property type="entry name" value="WD40_PAC1"/>
</dbReference>
<protein>
    <submittedName>
        <fullName evidence="10">WD40 repeat-like protein</fullName>
    </submittedName>
</protein>
<evidence type="ECO:0000256" key="8">
    <source>
        <dbReference type="SAM" id="MobiDB-lite"/>
    </source>
</evidence>
<proteinExistence type="inferred from homology"/>
<dbReference type="Gene3D" id="2.130.10.10">
    <property type="entry name" value="YVTN repeat-like/Quinoprotein amine dehydrogenase"/>
    <property type="match status" value="2"/>
</dbReference>
<keyword evidence="2 6" id="KW-0853">WD repeat</keyword>
<feature type="repeat" description="WD" evidence="6">
    <location>
        <begin position="726"/>
        <end position="759"/>
    </location>
</feature>
<keyword evidence="3" id="KW-0677">Repeat</keyword>
<accession>A0A0H2RJI6</accession>
<evidence type="ECO:0000256" key="1">
    <source>
        <dbReference type="ARBA" id="ARBA00009616"/>
    </source>
</evidence>
<dbReference type="Proteomes" id="UP000053477">
    <property type="component" value="Unassembled WGS sequence"/>
</dbReference>
<feature type="repeat" description="WD" evidence="6">
    <location>
        <begin position="684"/>
        <end position="725"/>
    </location>
</feature>
<organism evidence="10 11">
    <name type="scientific">Schizopora paradoxa</name>
    <dbReference type="NCBI Taxonomy" id="27342"/>
    <lineage>
        <taxon>Eukaryota</taxon>
        <taxon>Fungi</taxon>
        <taxon>Dikarya</taxon>
        <taxon>Basidiomycota</taxon>
        <taxon>Agaricomycotina</taxon>
        <taxon>Agaricomycetes</taxon>
        <taxon>Hymenochaetales</taxon>
        <taxon>Schizoporaceae</taxon>
        <taxon>Schizopora</taxon>
    </lineage>
</organism>
<dbReference type="PANTHER" id="PTHR15653:SF0">
    <property type="entry name" value="CONNECTOR OF KINASE TO AP-1, ISOFORM E"/>
    <property type="match status" value="1"/>
</dbReference>
<keyword evidence="11" id="KW-1185">Reference proteome</keyword>
<feature type="repeat" description="WD" evidence="6">
    <location>
        <begin position="524"/>
        <end position="555"/>
    </location>
</feature>
<evidence type="ECO:0000256" key="3">
    <source>
        <dbReference type="ARBA" id="ARBA00022737"/>
    </source>
</evidence>
<dbReference type="PROSITE" id="PS00678">
    <property type="entry name" value="WD_REPEATS_1"/>
    <property type="match status" value="2"/>
</dbReference>
<feature type="repeat" description="WD" evidence="6">
    <location>
        <begin position="469"/>
        <end position="510"/>
    </location>
</feature>
<feature type="compositionally biased region" description="Polar residues" evidence="8">
    <location>
        <begin position="361"/>
        <end position="377"/>
    </location>
</feature>
<evidence type="ECO:0000256" key="6">
    <source>
        <dbReference type="PROSITE-ProRule" id="PRU00221"/>
    </source>
</evidence>